<reference evidence="2" key="1">
    <citation type="submission" date="2011-03" db="EMBL/GenBank/DDBJ databases">
        <title>Draft genome sequence of Brevundimonas diminuta.</title>
        <authorList>
            <person name="Brown P.J.B."/>
            <person name="Buechlein A."/>
            <person name="Hemmerich C."/>
            <person name="Brun Y.V."/>
        </authorList>
    </citation>
    <scope>NUCLEOTIDE SEQUENCE [LARGE SCALE GENOMIC DNA]</scope>
    <source>
        <strain evidence="2">C19</strain>
    </source>
</reference>
<sequence>MHVQPKPEAMEGTESLASKVIPPRFVTIRQLPGHVMVTSRCTDCGTESQYSVTQLLREKVGAMSVDDLAAKWRCRRESCHGPLEMDVDEAD</sequence>
<organism evidence="1 2">
    <name type="scientific">Asticcacaulis biprosthecium C19</name>
    <dbReference type="NCBI Taxonomy" id="715226"/>
    <lineage>
        <taxon>Bacteria</taxon>
        <taxon>Pseudomonadati</taxon>
        <taxon>Pseudomonadota</taxon>
        <taxon>Alphaproteobacteria</taxon>
        <taxon>Caulobacterales</taxon>
        <taxon>Caulobacteraceae</taxon>
        <taxon>Asticcacaulis</taxon>
    </lineage>
</organism>
<evidence type="ECO:0000313" key="1">
    <source>
        <dbReference type="EMBL" id="EGF93089.1"/>
    </source>
</evidence>
<accession>F4QJA6</accession>
<dbReference type="EMBL" id="GL883077">
    <property type="protein sequence ID" value="EGF93089.1"/>
    <property type="molecule type" value="Genomic_DNA"/>
</dbReference>
<dbReference type="AlphaFoldDB" id="F4QJA6"/>
<protein>
    <submittedName>
        <fullName evidence="1">Uncharacterized protein</fullName>
    </submittedName>
</protein>
<name>F4QJA6_9CAUL</name>
<dbReference type="RefSeq" id="WP_006272277.1">
    <property type="nucleotide sequence ID" value="NZ_GL883077.1"/>
</dbReference>
<gene>
    <name evidence="1" type="ORF">ABI_15290</name>
</gene>
<dbReference type="HOGENOM" id="CLU_2420647_0_0_5"/>
<keyword evidence="2" id="KW-1185">Reference proteome</keyword>
<proteinExistence type="predicted"/>
<evidence type="ECO:0000313" key="2">
    <source>
        <dbReference type="Proteomes" id="UP000006512"/>
    </source>
</evidence>
<dbReference type="Proteomes" id="UP000006512">
    <property type="component" value="Unassembled WGS sequence"/>
</dbReference>
<dbReference type="OrthoDB" id="9840999at2"/>
<dbReference type="STRING" id="715226.ABI_15290"/>